<sequence>MFEEKKNNKSNAPEWVLVLGGALISTLSIRLCCKLKQVFEVQQPLKKYVVSKENLNPMTNRRYNSCKLHSHLYCFAQDENGCYQCLSAATTHTVVSSQRSKDGENSLPLVKIPSTHSSIDDGGMWASVPDLLELPPKPFNHPNSLDSPCISESGSDIYSKREVVQKLRQQLKRRDEMIIEMQAQITDLQSSLSVQLTYTTHLQAQLDSSNQELLDLEREIQRLQKAIADRCVEEIASPEEPMATDRWLPEAANGYGNGFINGLAEGEKIKMLMSEVEKLKEVIEGKEFMIQSYKEQKMELGSKIKELQLRLVSEASVPNIL</sequence>
<name>A0A2I0B8Q9_9ASPA</name>
<dbReference type="AlphaFoldDB" id="A0A2I0B8Q9"/>
<feature type="coiled-coil region" evidence="1">
    <location>
        <begin position="276"/>
        <end position="310"/>
    </location>
</feature>
<dbReference type="EMBL" id="KZ451906">
    <property type="protein sequence ID" value="PKA64131.1"/>
    <property type="molecule type" value="Genomic_DNA"/>
</dbReference>
<dbReference type="PANTHER" id="PTHR34462">
    <property type="entry name" value="OS05G0587400 PROTEIN"/>
    <property type="match status" value="1"/>
</dbReference>
<dbReference type="Proteomes" id="UP000236161">
    <property type="component" value="Unassembled WGS sequence"/>
</dbReference>
<keyword evidence="3" id="KW-1185">Reference proteome</keyword>
<keyword evidence="1" id="KW-0175">Coiled coil</keyword>
<dbReference type="OrthoDB" id="1883104at2759"/>
<dbReference type="STRING" id="1088818.A0A2I0B8Q9"/>
<evidence type="ECO:0000313" key="3">
    <source>
        <dbReference type="Proteomes" id="UP000236161"/>
    </source>
</evidence>
<evidence type="ECO:0000256" key="1">
    <source>
        <dbReference type="SAM" id="Coils"/>
    </source>
</evidence>
<reference evidence="2 3" key="1">
    <citation type="journal article" date="2017" name="Nature">
        <title>The Apostasia genome and the evolution of orchids.</title>
        <authorList>
            <person name="Zhang G.Q."/>
            <person name="Liu K.W."/>
            <person name="Li Z."/>
            <person name="Lohaus R."/>
            <person name="Hsiao Y.Y."/>
            <person name="Niu S.C."/>
            <person name="Wang J.Y."/>
            <person name="Lin Y.C."/>
            <person name="Xu Q."/>
            <person name="Chen L.J."/>
            <person name="Yoshida K."/>
            <person name="Fujiwara S."/>
            <person name="Wang Z.W."/>
            <person name="Zhang Y.Q."/>
            <person name="Mitsuda N."/>
            <person name="Wang M."/>
            <person name="Liu G.H."/>
            <person name="Pecoraro L."/>
            <person name="Huang H.X."/>
            <person name="Xiao X.J."/>
            <person name="Lin M."/>
            <person name="Wu X.Y."/>
            <person name="Wu W.L."/>
            <person name="Chen Y.Y."/>
            <person name="Chang S.B."/>
            <person name="Sakamoto S."/>
            <person name="Ohme-Takagi M."/>
            <person name="Yagi M."/>
            <person name="Zeng S.J."/>
            <person name="Shen C.Y."/>
            <person name="Yeh C.M."/>
            <person name="Luo Y.B."/>
            <person name="Tsai W.C."/>
            <person name="Van de Peer Y."/>
            <person name="Liu Z.J."/>
        </authorList>
    </citation>
    <scope>NUCLEOTIDE SEQUENCE [LARGE SCALE GENOMIC DNA]</scope>
    <source>
        <strain evidence="3">cv. Shenzhen</strain>
        <tissue evidence="2">Stem</tissue>
    </source>
</reference>
<gene>
    <name evidence="2" type="ORF">AXF42_Ash005143</name>
</gene>
<dbReference type="PANTHER" id="PTHR34462:SF1">
    <property type="entry name" value="OS05G0587400 PROTEIN"/>
    <property type="match status" value="1"/>
</dbReference>
<feature type="coiled-coil region" evidence="1">
    <location>
        <begin position="164"/>
        <end position="233"/>
    </location>
</feature>
<proteinExistence type="predicted"/>
<organism evidence="2 3">
    <name type="scientific">Apostasia shenzhenica</name>
    <dbReference type="NCBI Taxonomy" id="1088818"/>
    <lineage>
        <taxon>Eukaryota</taxon>
        <taxon>Viridiplantae</taxon>
        <taxon>Streptophyta</taxon>
        <taxon>Embryophyta</taxon>
        <taxon>Tracheophyta</taxon>
        <taxon>Spermatophyta</taxon>
        <taxon>Magnoliopsida</taxon>
        <taxon>Liliopsida</taxon>
        <taxon>Asparagales</taxon>
        <taxon>Orchidaceae</taxon>
        <taxon>Apostasioideae</taxon>
        <taxon>Apostasia</taxon>
    </lineage>
</organism>
<evidence type="ECO:0000313" key="2">
    <source>
        <dbReference type="EMBL" id="PKA64131.1"/>
    </source>
</evidence>
<accession>A0A2I0B8Q9</accession>
<protein>
    <submittedName>
        <fullName evidence="2">Uncharacterized protein</fullName>
    </submittedName>
</protein>